<dbReference type="SUPFAM" id="SSF48113">
    <property type="entry name" value="Heme-dependent peroxidases"/>
    <property type="match status" value="1"/>
</dbReference>
<organism evidence="4 5">
    <name type="scientific">Dillenia turbinata</name>
    <dbReference type="NCBI Taxonomy" id="194707"/>
    <lineage>
        <taxon>Eukaryota</taxon>
        <taxon>Viridiplantae</taxon>
        <taxon>Streptophyta</taxon>
        <taxon>Embryophyta</taxon>
        <taxon>Tracheophyta</taxon>
        <taxon>Spermatophyta</taxon>
        <taxon>Magnoliopsida</taxon>
        <taxon>eudicotyledons</taxon>
        <taxon>Gunneridae</taxon>
        <taxon>Pentapetalae</taxon>
        <taxon>Dilleniales</taxon>
        <taxon>Dilleniaceae</taxon>
        <taxon>Dillenia</taxon>
    </lineage>
</organism>
<dbReference type="GO" id="GO:0034599">
    <property type="term" value="P:cellular response to oxidative stress"/>
    <property type="evidence" value="ECO:0007669"/>
    <property type="project" value="InterPro"/>
</dbReference>
<proteinExistence type="inferred from homology"/>
<dbReference type="PANTHER" id="PTHR31356:SF1">
    <property type="entry name" value="L-ASCORBATE PEROXIDASE S, CHLOROPLASTIC_MITOCHONDRIAL"/>
    <property type="match status" value="1"/>
</dbReference>
<dbReference type="EMBL" id="JBAMMX010000019">
    <property type="protein sequence ID" value="KAK6921454.1"/>
    <property type="molecule type" value="Genomic_DNA"/>
</dbReference>
<keyword evidence="5" id="KW-1185">Reference proteome</keyword>
<evidence type="ECO:0000313" key="4">
    <source>
        <dbReference type="EMBL" id="KAK6921454.1"/>
    </source>
</evidence>
<evidence type="ECO:0000256" key="2">
    <source>
        <dbReference type="RuleBase" id="RU004241"/>
    </source>
</evidence>
<accession>A0AAN8UYA3</accession>
<dbReference type="InterPro" id="IPR002016">
    <property type="entry name" value="Haem_peroxidase"/>
</dbReference>
<dbReference type="GO" id="GO:0000302">
    <property type="term" value="P:response to reactive oxygen species"/>
    <property type="evidence" value="ECO:0007669"/>
    <property type="project" value="TreeGrafter"/>
</dbReference>
<dbReference type="GO" id="GO:0042744">
    <property type="term" value="P:hydrogen peroxide catabolic process"/>
    <property type="evidence" value="ECO:0007669"/>
    <property type="project" value="TreeGrafter"/>
</dbReference>
<evidence type="ECO:0000259" key="3">
    <source>
        <dbReference type="Pfam" id="PF00141"/>
    </source>
</evidence>
<dbReference type="PRINTS" id="PR00459">
    <property type="entry name" value="ASPEROXIDASE"/>
</dbReference>
<gene>
    <name evidence="4" type="ORF">RJ641_011961</name>
</gene>
<name>A0AAN8UYA3_9MAGN</name>
<evidence type="ECO:0000256" key="1">
    <source>
        <dbReference type="ARBA" id="ARBA00023002"/>
    </source>
</evidence>
<comment type="caution">
    <text evidence="4">The sequence shown here is derived from an EMBL/GenBank/DDBJ whole genome shotgun (WGS) entry which is preliminary data.</text>
</comment>
<dbReference type="InterPro" id="IPR044831">
    <property type="entry name" value="Ccp1-like"/>
</dbReference>
<dbReference type="GO" id="GO:0004601">
    <property type="term" value="F:peroxidase activity"/>
    <property type="evidence" value="ECO:0007669"/>
    <property type="project" value="UniProtKB-KW"/>
</dbReference>
<dbReference type="Gene3D" id="1.10.520.10">
    <property type="match status" value="1"/>
</dbReference>
<evidence type="ECO:0000313" key="5">
    <source>
        <dbReference type="Proteomes" id="UP001370490"/>
    </source>
</evidence>
<keyword evidence="4" id="KW-0575">Peroxidase</keyword>
<protein>
    <submittedName>
        <fullName evidence="4">Hem peroxidase</fullName>
    </submittedName>
</protein>
<dbReference type="AlphaFoldDB" id="A0AAN8UYA3"/>
<dbReference type="PANTHER" id="PTHR31356">
    <property type="entry name" value="THYLAKOID LUMENAL 29 KDA PROTEIN, CHLOROPLASTIC-RELATED"/>
    <property type="match status" value="1"/>
</dbReference>
<reference evidence="4 5" key="1">
    <citation type="submission" date="2023-12" db="EMBL/GenBank/DDBJ databases">
        <title>A high-quality genome assembly for Dillenia turbinata (Dilleniales).</title>
        <authorList>
            <person name="Chanderbali A."/>
        </authorList>
    </citation>
    <scope>NUCLEOTIDE SEQUENCE [LARGE SCALE GENOMIC DNA]</scope>
    <source>
        <strain evidence="4">LSX21</strain>
        <tissue evidence="4">Leaf</tissue>
    </source>
</reference>
<keyword evidence="1" id="KW-0560">Oxidoreductase</keyword>
<comment type="similarity">
    <text evidence="2">Belongs to the peroxidase family.</text>
</comment>
<sequence length="286" mass="31672">MQYTLVQTEWCASTDNHGSRIMIHLRPTHTLTITNCFNATSTPKFINGFFLVFSQPPLESNPRLAPLSLSLSLSHRSSSSLSPTPLKSLRSSPLVSHLFLNQEIVDPTFASDPNQLNSAKEDIKELLKTKFFHPILAVEEPKVKHNKWPKRGGANGSLRFDIELKHAANAAFGFQTMVLFVWDGTMLVLRGGANGSLRFDIELKHAANAGIVNALKLLQPIKDKNSGVTYADLFQLASATAVEIRFRGGASKIPMKYERVDVSGPKQCPEERKLPAFGFQTMVLQV</sequence>
<feature type="domain" description="Plant heme peroxidase family profile" evidence="3">
    <location>
        <begin position="181"/>
        <end position="276"/>
    </location>
</feature>
<dbReference type="InterPro" id="IPR010255">
    <property type="entry name" value="Haem_peroxidase_sf"/>
</dbReference>
<dbReference type="InterPro" id="IPR002207">
    <property type="entry name" value="Peroxidase_I"/>
</dbReference>
<dbReference type="Pfam" id="PF00141">
    <property type="entry name" value="peroxidase"/>
    <property type="match status" value="1"/>
</dbReference>
<dbReference type="Proteomes" id="UP001370490">
    <property type="component" value="Unassembled WGS sequence"/>
</dbReference>
<dbReference type="GO" id="GO:0020037">
    <property type="term" value="F:heme binding"/>
    <property type="evidence" value="ECO:0007669"/>
    <property type="project" value="InterPro"/>
</dbReference>